<feature type="signal peptide" evidence="1">
    <location>
        <begin position="1"/>
        <end position="24"/>
    </location>
</feature>
<dbReference type="EMBL" id="JAGPNK010000015">
    <property type="protein sequence ID" value="KAH7308475.1"/>
    <property type="molecule type" value="Genomic_DNA"/>
</dbReference>
<evidence type="ECO:0008006" key="4">
    <source>
        <dbReference type="Google" id="ProtNLM"/>
    </source>
</evidence>
<name>A0A8K0SLZ7_9HYPO</name>
<proteinExistence type="predicted"/>
<gene>
    <name evidence="2" type="ORF">B0I35DRAFT_442030</name>
</gene>
<evidence type="ECO:0000313" key="2">
    <source>
        <dbReference type="EMBL" id="KAH7308475.1"/>
    </source>
</evidence>
<dbReference type="Proteomes" id="UP000813444">
    <property type="component" value="Unassembled WGS sequence"/>
</dbReference>
<organism evidence="2 3">
    <name type="scientific">Stachybotrys elegans</name>
    <dbReference type="NCBI Taxonomy" id="80388"/>
    <lineage>
        <taxon>Eukaryota</taxon>
        <taxon>Fungi</taxon>
        <taxon>Dikarya</taxon>
        <taxon>Ascomycota</taxon>
        <taxon>Pezizomycotina</taxon>
        <taxon>Sordariomycetes</taxon>
        <taxon>Hypocreomycetidae</taxon>
        <taxon>Hypocreales</taxon>
        <taxon>Stachybotryaceae</taxon>
        <taxon>Stachybotrys</taxon>
    </lineage>
</organism>
<protein>
    <recommendedName>
        <fullName evidence="4">Secreted protein</fullName>
    </recommendedName>
</protein>
<keyword evidence="1" id="KW-0732">Signal</keyword>
<feature type="chain" id="PRO_5035418371" description="Secreted protein" evidence="1">
    <location>
        <begin position="25"/>
        <end position="132"/>
    </location>
</feature>
<comment type="caution">
    <text evidence="2">The sequence shown here is derived from an EMBL/GenBank/DDBJ whole genome shotgun (WGS) entry which is preliminary data.</text>
</comment>
<evidence type="ECO:0000313" key="3">
    <source>
        <dbReference type="Proteomes" id="UP000813444"/>
    </source>
</evidence>
<dbReference type="AlphaFoldDB" id="A0A8K0SLZ7"/>
<sequence length="132" mass="14280">MSSSLPPLLPILVTLLLGLSVSQPSPHAHRHTLSLYLCLSQLYQSTVYPYIRPGQGGARHSRAKTNRPGKHVHLVISPSLLCPISGAYPPVCGTLDFPAILVSTDIYGYHLCMSAAKRRARAIMLPETKAAP</sequence>
<accession>A0A8K0SLZ7</accession>
<keyword evidence="3" id="KW-1185">Reference proteome</keyword>
<evidence type="ECO:0000256" key="1">
    <source>
        <dbReference type="SAM" id="SignalP"/>
    </source>
</evidence>
<reference evidence="2" key="1">
    <citation type="journal article" date="2021" name="Nat. Commun.">
        <title>Genetic determinants of endophytism in the Arabidopsis root mycobiome.</title>
        <authorList>
            <person name="Mesny F."/>
            <person name="Miyauchi S."/>
            <person name="Thiergart T."/>
            <person name="Pickel B."/>
            <person name="Atanasova L."/>
            <person name="Karlsson M."/>
            <person name="Huettel B."/>
            <person name="Barry K.W."/>
            <person name="Haridas S."/>
            <person name="Chen C."/>
            <person name="Bauer D."/>
            <person name="Andreopoulos W."/>
            <person name="Pangilinan J."/>
            <person name="LaButti K."/>
            <person name="Riley R."/>
            <person name="Lipzen A."/>
            <person name="Clum A."/>
            <person name="Drula E."/>
            <person name="Henrissat B."/>
            <person name="Kohler A."/>
            <person name="Grigoriev I.V."/>
            <person name="Martin F.M."/>
            <person name="Hacquard S."/>
        </authorList>
    </citation>
    <scope>NUCLEOTIDE SEQUENCE</scope>
    <source>
        <strain evidence="2">MPI-CAGE-CH-0235</strain>
    </source>
</reference>